<name>A0A544VU02_9MYCO</name>
<reference evidence="2 3" key="1">
    <citation type="submission" date="2018-10" db="EMBL/GenBank/DDBJ databases">
        <title>Draft genome of Mycobacterium hodleri strain B.</title>
        <authorList>
            <person name="Amande T.J."/>
            <person name="Mcgenity T.J."/>
        </authorList>
    </citation>
    <scope>NUCLEOTIDE SEQUENCE [LARGE SCALE GENOMIC DNA]</scope>
    <source>
        <strain evidence="2 3">B</strain>
    </source>
</reference>
<dbReference type="Pfam" id="PF11706">
    <property type="entry name" value="zf-CGNR"/>
    <property type="match status" value="1"/>
</dbReference>
<dbReference type="PANTHER" id="PTHR35525">
    <property type="entry name" value="BLL6575 PROTEIN"/>
    <property type="match status" value="1"/>
</dbReference>
<dbReference type="SUPFAM" id="SSF160904">
    <property type="entry name" value="Jann2411-like"/>
    <property type="match status" value="1"/>
</dbReference>
<proteinExistence type="predicted"/>
<protein>
    <recommendedName>
        <fullName evidence="1">Zinc finger CGNR domain-containing protein</fullName>
    </recommendedName>
</protein>
<gene>
    <name evidence="2" type="ORF">D8S82_26970</name>
</gene>
<organism evidence="2 3">
    <name type="scientific">Mycolicibacterium hodleri</name>
    <dbReference type="NCBI Taxonomy" id="49897"/>
    <lineage>
        <taxon>Bacteria</taxon>
        <taxon>Bacillati</taxon>
        <taxon>Actinomycetota</taxon>
        <taxon>Actinomycetes</taxon>
        <taxon>Mycobacteriales</taxon>
        <taxon>Mycobacteriaceae</taxon>
        <taxon>Mycolicibacterium</taxon>
    </lineage>
</organism>
<evidence type="ECO:0000313" key="3">
    <source>
        <dbReference type="Proteomes" id="UP000315759"/>
    </source>
</evidence>
<feature type="domain" description="Zinc finger CGNR" evidence="1">
    <location>
        <begin position="113"/>
        <end position="155"/>
    </location>
</feature>
<dbReference type="EMBL" id="VIFX01000044">
    <property type="protein sequence ID" value="TQR83474.1"/>
    <property type="molecule type" value="Genomic_DNA"/>
</dbReference>
<dbReference type="Gene3D" id="1.10.3300.10">
    <property type="entry name" value="Jann2411-like domain"/>
    <property type="match status" value="1"/>
</dbReference>
<dbReference type="InterPro" id="IPR023286">
    <property type="entry name" value="ABATE_dom_sf"/>
</dbReference>
<dbReference type="InterPro" id="IPR021005">
    <property type="entry name" value="Znf_CGNR"/>
</dbReference>
<dbReference type="InterPro" id="IPR010852">
    <property type="entry name" value="ABATE"/>
</dbReference>
<dbReference type="Proteomes" id="UP000315759">
    <property type="component" value="Unassembled WGS sequence"/>
</dbReference>
<evidence type="ECO:0000313" key="2">
    <source>
        <dbReference type="EMBL" id="TQR83474.1"/>
    </source>
</evidence>
<sequence>MVVSMQRDWSEALLDLLNTTPVVDGTPTEALDGAWLRANGAAGHRVHDARGVRDDLQRVVRGEVSGDVLDTYLRGVTQTPQIVGDAVTWRLDADWPARMVLAWGELQSTMPGRLRPCANGECHLFLLDRSRGGTGRWCSMSGCGNRMKARRHYGRAAGAAT</sequence>
<evidence type="ECO:0000259" key="1">
    <source>
        <dbReference type="Pfam" id="PF11706"/>
    </source>
</evidence>
<dbReference type="AlphaFoldDB" id="A0A544VU02"/>
<dbReference type="PANTHER" id="PTHR35525:SF3">
    <property type="entry name" value="BLL6575 PROTEIN"/>
    <property type="match status" value="1"/>
</dbReference>
<accession>A0A544VU02</accession>
<comment type="caution">
    <text evidence="2">The sequence shown here is derived from an EMBL/GenBank/DDBJ whole genome shotgun (WGS) entry which is preliminary data.</text>
</comment>
<dbReference type="Pfam" id="PF07336">
    <property type="entry name" value="ABATE"/>
    <property type="match status" value="1"/>
</dbReference>
<keyword evidence="3" id="KW-1185">Reference proteome</keyword>